<dbReference type="InterPro" id="IPR036291">
    <property type="entry name" value="NAD(P)-bd_dom_sf"/>
</dbReference>
<evidence type="ECO:0000313" key="4">
    <source>
        <dbReference type="EMBL" id="MDH1180989.1"/>
    </source>
</evidence>
<dbReference type="Pfam" id="PF08240">
    <property type="entry name" value="ADH_N"/>
    <property type="match status" value="1"/>
</dbReference>
<organism evidence="4 6">
    <name type="scientific">Achromobacter mucicolens</name>
    <dbReference type="NCBI Taxonomy" id="1389922"/>
    <lineage>
        <taxon>Bacteria</taxon>
        <taxon>Pseudomonadati</taxon>
        <taxon>Pseudomonadota</taxon>
        <taxon>Betaproteobacteria</taxon>
        <taxon>Burkholderiales</taxon>
        <taxon>Alcaligenaceae</taxon>
        <taxon>Achromobacter</taxon>
    </lineage>
</organism>
<sequence>MRALVCHRHGPVEDVVPGELADAPAPAPDEVTIAIEHASVSHATKLLIEGRYQSRPPLPFAPGTEAAGRVIACGAKVTRLKPGDRVVALARWGCYAERLTVPEYTVYPVPEDLPLLTALPIPISYGTAWTALLWRAAMQPGETVLVLGAGSGVGLAAVEIASALGANVIACASTPEKRQAALDAGAAHAFAADAHMPQAVKAASQGHGADVVLDAVGGDAFEHSVRAAAANARMVSVGFASGRIPDVPLNLLLVKNIALHGFFFGRYIGWTPADERIVHAPAVQRTMSTLFDWARRQRIRPAVTAIYPITGLAAALAALESRQVVGKVAITITTETTPCVPTTSGAPPGRAAPAQRSM</sequence>
<dbReference type="Proteomes" id="UP001158644">
    <property type="component" value="Unassembled WGS sequence"/>
</dbReference>
<keyword evidence="3" id="KW-0560">Oxidoreductase</keyword>
<dbReference type="InterPro" id="IPR051397">
    <property type="entry name" value="Zn-ADH-like_protein"/>
</dbReference>
<evidence type="ECO:0000256" key="1">
    <source>
        <dbReference type="SAM" id="MobiDB-lite"/>
    </source>
</evidence>
<dbReference type="Pfam" id="PF00107">
    <property type="entry name" value="ADH_zinc_N"/>
    <property type="match status" value="1"/>
</dbReference>
<dbReference type="PANTHER" id="PTHR43677:SF4">
    <property type="entry name" value="QUINONE OXIDOREDUCTASE-LIKE PROTEIN 2"/>
    <property type="match status" value="1"/>
</dbReference>
<dbReference type="Proteomes" id="UP000507140">
    <property type="component" value="Unassembled WGS sequence"/>
</dbReference>
<dbReference type="SUPFAM" id="SSF50129">
    <property type="entry name" value="GroES-like"/>
    <property type="match status" value="1"/>
</dbReference>
<dbReference type="EC" id="1.1.1.103" evidence="3"/>
<evidence type="ECO:0000313" key="3">
    <source>
        <dbReference type="EMBL" id="CAB3921133.1"/>
    </source>
</evidence>
<feature type="region of interest" description="Disordered" evidence="1">
    <location>
        <begin position="339"/>
        <end position="358"/>
    </location>
</feature>
<keyword evidence="5" id="KW-1185">Reference proteome</keyword>
<name>A0ABD4Z339_9BURK</name>
<dbReference type="InterPro" id="IPR020843">
    <property type="entry name" value="ER"/>
</dbReference>
<dbReference type="GeneID" id="92786213"/>
<dbReference type="GO" id="GO:0008743">
    <property type="term" value="F:L-threonine 3-dehydrogenase activity"/>
    <property type="evidence" value="ECO:0007669"/>
    <property type="project" value="UniProtKB-EC"/>
</dbReference>
<evidence type="ECO:0000313" key="6">
    <source>
        <dbReference type="Proteomes" id="UP001158644"/>
    </source>
</evidence>
<dbReference type="Gene3D" id="3.40.50.720">
    <property type="entry name" value="NAD(P)-binding Rossmann-like Domain"/>
    <property type="match status" value="1"/>
</dbReference>
<feature type="domain" description="Enoyl reductase (ER)" evidence="2">
    <location>
        <begin position="10"/>
        <end position="330"/>
    </location>
</feature>
<dbReference type="RefSeq" id="WP_180100666.1">
    <property type="nucleotide sequence ID" value="NZ_CADIKR010000009.1"/>
</dbReference>
<dbReference type="PANTHER" id="PTHR43677">
    <property type="entry name" value="SHORT-CHAIN DEHYDROGENASE/REDUCTASE"/>
    <property type="match status" value="1"/>
</dbReference>
<dbReference type="EMBL" id="CADIKR010000009">
    <property type="protein sequence ID" value="CAB3921133.1"/>
    <property type="molecule type" value="Genomic_DNA"/>
</dbReference>
<reference evidence="3 5" key="1">
    <citation type="submission" date="2020-04" db="EMBL/GenBank/DDBJ databases">
        <authorList>
            <person name="De Canck E."/>
        </authorList>
    </citation>
    <scope>NUCLEOTIDE SEQUENCE [LARGE SCALE GENOMIC DNA]</scope>
    <source>
        <strain evidence="3 5">LMG 3415</strain>
    </source>
</reference>
<reference evidence="4 6" key="2">
    <citation type="submission" date="2022-09" db="EMBL/GenBank/DDBJ databases">
        <title>Intensive care unit water sources are persistently colonized with multi-drug resistant bacteria and are the site of extensive horizontal gene transfer of antibiotic resistance genes.</title>
        <authorList>
            <person name="Diorio-Toth L."/>
        </authorList>
    </citation>
    <scope>NUCLEOTIDE SEQUENCE [LARGE SCALE GENOMIC DNA]</scope>
    <source>
        <strain evidence="4 6">GD03967</strain>
    </source>
</reference>
<proteinExistence type="predicted"/>
<evidence type="ECO:0000259" key="2">
    <source>
        <dbReference type="SMART" id="SM00829"/>
    </source>
</evidence>
<accession>A0ABD4Z339</accession>
<dbReference type="InterPro" id="IPR013149">
    <property type="entry name" value="ADH-like_C"/>
</dbReference>
<dbReference type="SUPFAM" id="SSF51735">
    <property type="entry name" value="NAD(P)-binding Rossmann-fold domains"/>
    <property type="match status" value="1"/>
</dbReference>
<dbReference type="InterPro" id="IPR013154">
    <property type="entry name" value="ADH-like_N"/>
</dbReference>
<comment type="caution">
    <text evidence="4">The sequence shown here is derived from an EMBL/GenBank/DDBJ whole genome shotgun (WGS) entry which is preliminary data.</text>
</comment>
<dbReference type="EMBL" id="JAOBZK010000042">
    <property type="protein sequence ID" value="MDH1180989.1"/>
    <property type="molecule type" value="Genomic_DNA"/>
</dbReference>
<protein>
    <submittedName>
        <fullName evidence="3">L-threonine 3-dehydrogenase</fullName>
        <ecNumber evidence="3">1.1.1.103</ecNumber>
    </submittedName>
    <submittedName>
        <fullName evidence="4">NADPH:quinone oxidoreductase family protein</fullName>
    </submittedName>
</protein>
<dbReference type="SMART" id="SM00829">
    <property type="entry name" value="PKS_ER"/>
    <property type="match status" value="1"/>
</dbReference>
<evidence type="ECO:0000313" key="5">
    <source>
        <dbReference type="Proteomes" id="UP000507140"/>
    </source>
</evidence>
<dbReference type="CDD" id="cd08241">
    <property type="entry name" value="QOR1"/>
    <property type="match status" value="1"/>
</dbReference>
<dbReference type="AlphaFoldDB" id="A0ABD4Z339"/>
<gene>
    <name evidence="3" type="primary">tdh</name>
    <name evidence="3" type="ORF">LMG3415_05565</name>
    <name evidence="4" type="ORF">N5C72_23155</name>
</gene>
<dbReference type="InterPro" id="IPR011032">
    <property type="entry name" value="GroES-like_sf"/>
</dbReference>
<dbReference type="Gene3D" id="3.90.180.10">
    <property type="entry name" value="Medium-chain alcohol dehydrogenases, catalytic domain"/>
    <property type="match status" value="1"/>
</dbReference>